<evidence type="ECO:0008006" key="4">
    <source>
        <dbReference type="Google" id="ProtNLM"/>
    </source>
</evidence>
<accession>A0A0K6ILL7</accession>
<feature type="transmembrane region" description="Helical" evidence="1">
    <location>
        <begin position="176"/>
        <end position="196"/>
    </location>
</feature>
<sequence>MNTDIRIDKTSHLLAGTASVMAGMCFLFGMIVYITVFSFGSYGDIGKSIAPQLTLMSTYSALMYLWYFVIYIVFGVALMVFQIAIKPHLQTGWFASIALVFGYFWSGLTIASGMLANIGTHMVLELMEVNQELAISLWYTLQMLINGIGGGNELVGGIWLLLLGLSYKADLIIERWLRAVAIVFGGIGLFTAVPILTDLGEIFGIGSMVWFLVMGCYQLGRYRGGKAYV</sequence>
<organism evidence="2 3">
    <name type="scientific">Marinomonas fungiae</name>
    <dbReference type="NCBI Taxonomy" id="1137284"/>
    <lineage>
        <taxon>Bacteria</taxon>
        <taxon>Pseudomonadati</taxon>
        <taxon>Pseudomonadota</taxon>
        <taxon>Gammaproteobacteria</taxon>
        <taxon>Oceanospirillales</taxon>
        <taxon>Oceanospirillaceae</taxon>
        <taxon>Marinomonas</taxon>
    </lineage>
</organism>
<gene>
    <name evidence="2" type="ORF">Ga0061065_10620</name>
</gene>
<feature type="transmembrane region" description="Helical" evidence="1">
    <location>
        <begin position="12"/>
        <end position="39"/>
    </location>
</feature>
<dbReference type="RefSeq" id="WP_055463156.1">
    <property type="nucleotide sequence ID" value="NZ_CYHG01000006.1"/>
</dbReference>
<dbReference type="STRING" id="1137284.GCA_001418205_02066"/>
<proteinExistence type="predicted"/>
<feature type="transmembrane region" description="Helical" evidence="1">
    <location>
        <begin position="93"/>
        <end position="116"/>
    </location>
</feature>
<evidence type="ECO:0000313" key="3">
    <source>
        <dbReference type="Proteomes" id="UP000182769"/>
    </source>
</evidence>
<keyword evidence="1" id="KW-0472">Membrane</keyword>
<name>A0A0K6ILL7_9GAMM</name>
<feature type="transmembrane region" description="Helical" evidence="1">
    <location>
        <begin position="202"/>
        <end position="220"/>
    </location>
</feature>
<dbReference type="AlphaFoldDB" id="A0A0K6ILL7"/>
<protein>
    <recommendedName>
        <fullName evidence="4">DUF4386 family protein</fullName>
    </recommendedName>
</protein>
<dbReference type="EMBL" id="CYHG01000006">
    <property type="protein sequence ID" value="CUB04202.1"/>
    <property type="molecule type" value="Genomic_DNA"/>
</dbReference>
<feature type="transmembrane region" description="Helical" evidence="1">
    <location>
        <begin position="59"/>
        <end position="81"/>
    </location>
</feature>
<feature type="transmembrane region" description="Helical" evidence="1">
    <location>
        <begin position="136"/>
        <end position="164"/>
    </location>
</feature>
<keyword evidence="1" id="KW-1133">Transmembrane helix</keyword>
<reference evidence="3" key="1">
    <citation type="submission" date="2015-08" db="EMBL/GenBank/DDBJ databases">
        <authorList>
            <person name="Varghese N."/>
        </authorList>
    </citation>
    <scope>NUCLEOTIDE SEQUENCE [LARGE SCALE GENOMIC DNA]</scope>
    <source>
        <strain evidence="3">JCM 18476</strain>
    </source>
</reference>
<keyword evidence="3" id="KW-1185">Reference proteome</keyword>
<dbReference type="OrthoDB" id="1162205at2"/>
<evidence type="ECO:0000313" key="2">
    <source>
        <dbReference type="EMBL" id="CUB04202.1"/>
    </source>
</evidence>
<dbReference type="Proteomes" id="UP000182769">
    <property type="component" value="Unassembled WGS sequence"/>
</dbReference>
<keyword evidence="1" id="KW-0812">Transmembrane</keyword>
<evidence type="ECO:0000256" key="1">
    <source>
        <dbReference type="SAM" id="Phobius"/>
    </source>
</evidence>